<feature type="region of interest" description="Disordered" evidence="6">
    <location>
        <begin position="1"/>
        <end position="23"/>
    </location>
</feature>
<dbReference type="AlphaFoldDB" id="W7HTY4"/>
<dbReference type="PIRSF" id="PIRSF009376">
    <property type="entry name" value="Phospholipase_D_euk"/>
    <property type="match status" value="1"/>
</dbReference>
<keyword evidence="9" id="KW-1185">Reference proteome</keyword>
<dbReference type="PANTHER" id="PTHR18896">
    <property type="entry name" value="PHOSPHOLIPASE D"/>
    <property type="match status" value="1"/>
</dbReference>
<evidence type="ECO:0000313" key="8">
    <source>
        <dbReference type="EMBL" id="EWC46919.1"/>
    </source>
</evidence>
<feature type="compositionally biased region" description="Basic and acidic residues" evidence="6">
    <location>
        <begin position="558"/>
        <end position="584"/>
    </location>
</feature>
<dbReference type="CDD" id="cd09141">
    <property type="entry name" value="PLDc_vPLD1_2_yPLD_like_2"/>
    <property type="match status" value="1"/>
</dbReference>
<dbReference type="CDD" id="cd09138">
    <property type="entry name" value="PLDc_vPLD1_2_yPLD_like_1"/>
    <property type="match status" value="1"/>
</dbReference>
<keyword evidence="1" id="KW-0677">Repeat</keyword>
<feature type="region of interest" description="Disordered" evidence="6">
    <location>
        <begin position="543"/>
        <end position="590"/>
    </location>
</feature>
<protein>
    <recommendedName>
        <fullName evidence="5">Phospholipase</fullName>
        <ecNumber evidence="5">3.1.4.4</ecNumber>
    </recommendedName>
</protein>
<dbReference type="Pfam" id="PF00614">
    <property type="entry name" value="PLDc"/>
    <property type="match status" value="1"/>
</dbReference>
<reference evidence="8 9" key="1">
    <citation type="submission" date="2013-05" db="EMBL/GenBank/DDBJ databases">
        <title>Drechslerella stenobrocha genome reveals carnivorous origination and mechanical trapping mechanism of predatory fungi.</title>
        <authorList>
            <person name="Liu X."/>
            <person name="Zhang W."/>
            <person name="Liu K."/>
        </authorList>
    </citation>
    <scope>NUCLEOTIDE SEQUENCE [LARGE SCALE GENOMIC DNA]</scope>
    <source>
        <strain evidence="8 9">248</strain>
    </source>
</reference>
<evidence type="ECO:0000256" key="1">
    <source>
        <dbReference type="ARBA" id="ARBA00022737"/>
    </source>
</evidence>
<dbReference type="GO" id="GO:0009395">
    <property type="term" value="P:phospholipid catabolic process"/>
    <property type="evidence" value="ECO:0007669"/>
    <property type="project" value="TreeGrafter"/>
</dbReference>
<dbReference type="SUPFAM" id="SSF56024">
    <property type="entry name" value="Phospholipase D/nuclease"/>
    <property type="match status" value="2"/>
</dbReference>
<name>W7HTY4_9PEZI</name>
<comment type="catalytic activity">
    <reaction evidence="5">
        <text>a 1,2-diacyl-sn-glycero-3-phosphocholine + H2O = a 1,2-diacyl-sn-glycero-3-phosphate + choline + H(+)</text>
        <dbReference type="Rhea" id="RHEA:14445"/>
        <dbReference type="ChEBI" id="CHEBI:15354"/>
        <dbReference type="ChEBI" id="CHEBI:15377"/>
        <dbReference type="ChEBI" id="CHEBI:15378"/>
        <dbReference type="ChEBI" id="CHEBI:57643"/>
        <dbReference type="ChEBI" id="CHEBI:58608"/>
        <dbReference type="EC" id="3.1.4.4"/>
    </reaction>
</comment>
<dbReference type="EC" id="3.1.4.4" evidence="5"/>
<dbReference type="GO" id="GO:0004630">
    <property type="term" value="F:phospholipase D activity"/>
    <property type="evidence" value="ECO:0007669"/>
    <property type="project" value="UniProtKB-UniRule"/>
</dbReference>
<dbReference type="InterPro" id="IPR015679">
    <property type="entry name" value="PLipase_D_fam"/>
</dbReference>
<dbReference type="GO" id="GO:0035556">
    <property type="term" value="P:intracellular signal transduction"/>
    <property type="evidence" value="ECO:0007669"/>
    <property type="project" value="InterPro"/>
</dbReference>
<keyword evidence="2 5" id="KW-0378">Hydrolase</keyword>
<accession>W7HTY4</accession>
<evidence type="ECO:0000256" key="6">
    <source>
        <dbReference type="SAM" id="MobiDB-lite"/>
    </source>
</evidence>
<keyword evidence="3 5" id="KW-0442">Lipid degradation</keyword>
<evidence type="ECO:0000256" key="5">
    <source>
        <dbReference type="PIRNR" id="PIRNR009376"/>
    </source>
</evidence>
<dbReference type="PROSITE" id="PS50035">
    <property type="entry name" value="PLD"/>
    <property type="match status" value="2"/>
</dbReference>
<dbReference type="GO" id="GO:0006654">
    <property type="term" value="P:phosphatidic acid biosynthetic process"/>
    <property type="evidence" value="ECO:0007669"/>
    <property type="project" value="InterPro"/>
</dbReference>
<feature type="domain" description="PLD phosphodiesterase" evidence="7">
    <location>
        <begin position="210"/>
        <end position="237"/>
    </location>
</feature>
<sequence>MVERVDSEAGQTHPAASTGSHPHLEKIHQKLHHAKVELVHLKNSIGKLGNLFNSNHRHDEEHEQEVDQKRTEIAESHRFESFAPKRSGNLTKFYIDGRDYFWALATAIENAKEVIYIADWWISPELFLRRPPAYSEDDRFDTMLKRRAEAGVKIYIIVYKEVEAALSCNSVHTKHALHALCPKGTPGHRNIRVMRHPDHNVFDKGGDMTFYWAHHEKYCVVDHELAFIGGLDICFGRWDLKQHPLADVHPATVKEEVWPGQDYNNSRIMDFHDVQDWKQNQLSKAEYGRMPWHDVSLGLRGECVLDIAQHFVETWNHAKRDKYKRDGRYDWLQLSWVENDILGVQRPRFPVGDYIKHPLHPLNSDQMKAEGNVSAQLVRSSADWSHGILTEHSIQTAYKEIIKNAQHYVYIENQFFITATGEHQKPVVNTIGAAIVDAIVRAHQENRKFRVIALIPLIPGFAGDLREKGANGTRAIMDYQYKSMFRGEHSISGQLKAKGIDPTQYIFFFSLRSYDRLDRTERIAKKEERTGVRYEDIQHAQAQEVMNKDGVTSGKGYGENKEIDDSLKKDKEEFEKEKKEDKPYDSATEDSIAQDALQNGHTVTEERFQGDEKLEKENIVTEQCYIHAKVLIADDKIAIIGSSNLNDRSQLGYHDSELSIVIEDENTIEATMNGEPYQASYFAAHLRRQLWREHLGLLPPQDLDATDDPNAMLPGEAEYEFHEDESSKLVVDPLDEELWETWTRQARENTDIFRELFHCVPDDAVRTFKEYDEFLPQEGIKAGHLFNPDMPLNEIKKKLDGIRGHLVNFPVEFLVDEEMAERGLDLNEITESIYA</sequence>
<dbReference type="PANTHER" id="PTHR18896:SF128">
    <property type="entry name" value="PHOSPHOLIPASE"/>
    <property type="match status" value="1"/>
</dbReference>
<feature type="domain" description="PLD phosphodiesterase" evidence="7">
    <location>
        <begin position="622"/>
        <end position="649"/>
    </location>
</feature>
<dbReference type="Gene3D" id="3.30.870.10">
    <property type="entry name" value="Endonuclease Chain A"/>
    <property type="match status" value="3"/>
</dbReference>
<dbReference type="InterPro" id="IPR016555">
    <property type="entry name" value="PLipase_D_euk"/>
</dbReference>
<evidence type="ECO:0000256" key="4">
    <source>
        <dbReference type="ARBA" id="ARBA00023098"/>
    </source>
</evidence>
<evidence type="ECO:0000259" key="7">
    <source>
        <dbReference type="PROSITE" id="PS50035"/>
    </source>
</evidence>
<dbReference type="InterPro" id="IPR025202">
    <property type="entry name" value="PLD-like_dom"/>
</dbReference>
<evidence type="ECO:0000256" key="2">
    <source>
        <dbReference type="ARBA" id="ARBA00022801"/>
    </source>
</evidence>
<gene>
    <name evidence="8" type="ORF">DRE_03931</name>
</gene>
<dbReference type="HOGENOM" id="CLU_000690_2_2_1"/>
<dbReference type="InterPro" id="IPR001736">
    <property type="entry name" value="PLipase_D/transphosphatidylase"/>
</dbReference>
<organism evidence="8 9">
    <name type="scientific">Drechslerella stenobrocha 248</name>
    <dbReference type="NCBI Taxonomy" id="1043628"/>
    <lineage>
        <taxon>Eukaryota</taxon>
        <taxon>Fungi</taxon>
        <taxon>Dikarya</taxon>
        <taxon>Ascomycota</taxon>
        <taxon>Pezizomycotina</taxon>
        <taxon>Orbiliomycetes</taxon>
        <taxon>Orbiliales</taxon>
        <taxon>Orbiliaceae</taxon>
        <taxon>Drechslerella</taxon>
    </lineage>
</organism>
<dbReference type="Pfam" id="PF13091">
    <property type="entry name" value="PLDc_2"/>
    <property type="match status" value="1"/>
</dbReference>
<dbReference type="OrthoDB" id="14911at2759"/>
<proteinExistence type="inferred from homology"/>
<dbReference type="SMART" id="SM00155">
    <property type="entry name" value="PLDc"/>
    <property type="match status" value="2"/>
</dbReference>
<dbReference type="Proteomes" id="UP000024837">
    <property type="component" value="Unassembled WGS sequence"/>
</dbReference>
<evidence type="ECO:0000256" key="3">
    <source>
        <dbReference type="ARBA" id="ARBA00022963"/>
    </source>
</evidence>
<comment type="similarity">
    <text evidence="5">Belongs to the phospholipase D family.</text>
</comment>
<evidence type="ECO:0000313" key="9">
    <source>
        <dbReference type="Proteomes" id="UP000024837"/>
    </source>
</evidence>
<dbReference type="EMBL" id="KI966414">
    <property type="protein sequence ID" value="EWC46919.1"/>
    <property type="molecule type" value="Genomic_DNA"/>
</dbReference>
<keyword evidence="4" id="KW-0443">Lipid metabolism</keyword>